<sequence>MTRRSLIYSSPDAIAMLQLDRSYDDFPFQSAVSGRLKYDLLHSLEAEEHQQQSERVEA</sequence>
<accession>A0AAW2THW6</accession>
<gene>
    <name evidence="1" type="ORF">Sradi_2070500</name>
</gene>
<evidence type="ECO:0000313" key="1">
    <source>
        <dbReference type="EMBL" id="KAL0404297.1"/>
    </source>
</evidence>
<protein>
    <submittedName>
        <fullName evidence="1">Uncharacterized protein</fullName>
    </submittedName>
</protein>
<comment type="caution">
    <text evidence="1">The sequence shown here is derived from an EMBL/GenBank/DDBJ whole genome shotgun (WGS) entry which is preliminary data.</text>
</comment>
<name>A0AAW2THW6_SESRA</name>
<reference evidence="1" key="2">
    <citation type="journal article" date="2024" name="Plant">
        <title>Genomic evolution and insights into agronomic trait innovations of Sesamum species.</title>
        <authorList>
            <person name="Miao H."/>
            <person name="Wang L."/>
            <person name="Qu L."/>
            <person name="Liu H."/>
            <person name="Sun Y."/>
            <person name="Le M."/>
            <person name="Wang Q."/>
            <person name="Wei S."/>
            <person name="Zheng Y."/>
            <person name="Lin W."/>
            <person name="Duan Y."/>
            <person name="Cao H."/>
            <person name="Xiong S."/>
            <person name="Wang X."/>
            <person name="Wei L."/>
            <person name="Li C."/>
            <person name="Ma Q."/>
            <person name="Ju M."/>
            <person name="Zhao R."/>
            <person name="Li G."/>
            <person name="Mu C."/>
            <person name="Tian Q."/>
            <person name="Mei H."/>
            <person name="Zhang T."/>
            <person name="Gao T."/>
            <person name="Zhang H."/>
        </authorList>
    </citation>
    <scope>NUCLEOTIDE SEQUENCE</scope>
    <source>
        <strain evidence="1">G02</strain>
    </source>
</reference>
<dbReference type="AlphaFoldDB" id="A0AAW2THW6"/>
<reference evidence="1" key="1">
    <citation type="submission" date="2020-06" db="EMBL/GenBank/DDBJ databases">
        <authorList>
            <person name="Li T."/>
            <person name="Hu X."/>
            <person name="Zhang T."/>
            <person name="Song X."/>
            <person name="Zhang H."/>
            <person name="Dai N."/>
            <person name="Sheng W."/>
            <person name="Hou X."/>
            <person name="Wei L."/>
        </authorList>
    </citation>
    <scope>NUCLEOTIDE SEQUENCE</scope>
    <source>
        <strain evidence="1">G02</strain>
        <tissue evidence="1">Leaf</tissue>
    </source>
</reference>
<dbReference type="EMBL" id="JACGWJ010000008">
    <property type="protein sequence ID" value="KAL0404297.1"/>
    <property type="molecule type" value="Genomic_DNA"/>
</dbReference>
<organism evidence="1">
    <name type="scientific">Sesamum radiatum</name>
    <name type="common">Black benniseed</name>
    <dbReference type="NCBI Taxonomy" id="300843"/>
    <lineage>
        <taxon>Eukaryota</taxon>
        <taxon>Viridiplantae</taxon>
        <taxon>Streptophyta</taxon>
        <taxon>Embryophyta</taxon>
        <taxon>Tracheophyta</taxon>
        <taxon>Spermatophyta</taxon>
        <taxon>Magnoliopsida</taxon>
        <taxon>eudicotyledons</taxon>
        <taxon>Gunneridae</taxon>
        <taxon>Pentapetalae</taxon>
        <taxon>asterids</taxon>
        <taxon>lamiids</taxon>
        <taxon>Lamiales</taxon>
        <taxon>Pedaliaceae</taxon>
        <taxon>Sesamum</taxon>
    </lineage>
</organism>
<proteinExistence type="predicted"/>